<feature type="transmembrane region" description="Helical" evidence="1">
    <location>
        <begin position="378"/>
        <end position="397"/>
    </location>
</feature>
<dbReference type="GeneID" id="59341181"/>
<keyword evidence="3" id="KW-1185">Reference proteome</keyword>
<keyword evidence="1" id="KW-1133">Transmembrane helix</keyword>
<dbReference type="RefSeq" id="XP_037226575.1">
    <property type="nucleotide sequence ID" value="XM_037358665.1"/>
</dbReference>
<name>A0A8H6TGY3_9AGAR</name>
<dbReference type="OrthoDB" id="2674421at2759"/>
<keyword evidence="1" id="KW-0812">Transmembrane</keyword>
<evidence type="ECO:0000256" key="1">
    <source>
        <dbReference type="SAM" id="Phobius"/>
    </source>
</evidence>
<sequence length="466" mass="52838">MVLPSMDSVLVEKLEELDSPASVKWSLRPVTPCSTSRYDTRQLVRTSTMKIWPGFSTRRTCMNEIESKCSMPHLEHGWTAETHPEGNVYYSTLASQLPVVTCANLQNVSTLEAVDSCTDQIKALLARTRKHTLLPPDTEIELLIEPEENGECGYYFVDHSNRVLFWLEMCDTGTLQLPEIVSASHLKVVLEWLYWAHVEYFPAPNRASIETLDEVEANFAHGLCDHMTSSVSTFGYSTKQCREIIGVLQSCRRTLHRKETTTVLARLWGTILFHKIMNHHGQEQARLSRDQRILDREDSSGPSHRYANTLLTVFTLGHLRTHSQRLDDVFADDLVNSVQWPLYVAQNLSDWKCEGSVALLFLCIQFTLTSVDPSVRPMFWPSIVVLVCAVITCVVLCTKFKSMVKFSADQARDYLCSIESPRGPYSCRFTPIAFIFALPRALCLCGAGIWFVWYALGCWAISPYST</sequence>
<dbReference type="EMBL" id="JACAZF010000001">
    <property type="protein sequence ID" value="KAF7316552.1"/>
    <property type="molecule type" value="Genomic_DNA"/>
</dbReference>
<protein>
    <submittedName>
        <fullName evidence="2">Uncharacterized protein</fullName>
    </submittedName>
</protein>
<gene>
    <name evidence="2" type="ORF">MIND_00174500</name>
</gene>
<comment type="caution">
    <text evidence="2">The sequence shown here is derived from an EMBL/GenBank/DDBJ whole genome shotgun (WGS) entry which is preliminary data.</text>
</comment>
<organism evidence="2 3">
    <name type="scientific">Mycena indigotica</name>
    <dbReference type="NCBI Taxonomy" id="2126181"/>
    <lineage>
        <taxon>Eukaryota</taxon>
        <taxon>Fungi</taxon>
        <taxon>Dikarya</taxon>
        <taxon>Basidiomycota</taxon>
        <taxon>Agaricomycotina</taxon>
        <taxon>Agaricomycetes</taxon>
        <taxon>Agaricomycetidae</taxon>
        <taxon>Agaricales</taxon>
        <taxon>Marasmiineae</taxon>
        <taxon>Mycenaceae</taxon>
        <taxon>Mycena</taxon>
    </lineage>
</organism>
<dbReference type="Proteomes" id="UP000636479">
    <property type="component" value="Unassembled WGS sequence"/>
</dbReference>
<proteinExistence type="predicted"/>
<evidence type="ECO:0000313" key="2">
    <source>
        <dbReference type="EMBL" id="KAF7316552.1"/>
    </source>
</evidence>
<feature type="transmembrane region" description="Helical" evidence="1">
    <location>
        <begin position="432"/>
        <end position="456"/>
    </location>
</feature>
<keyword evidence="1" id="KW-0472">Membrane</keyword>
<dbReference type="AlphaFoldDB" id="A0A8H6TGY3"/>
<reference evidence="2" key="1">
    <citation type="submission" date="2020-05" db="EMBL/GenBank/DDBJ databases">
        <title>Mycena genomes resolve the evolution of fungal bioluminescence.</title>
        <authorList>
            <person name="Tsai I.J."/>
        </authorList>
    </citation>
    <scope>NUCLEOTIDE SEQUENCE</scope>
    <source>
        <strain evidence="2">171206Taipei</strain>
    </source>
</reference>
<evidence type="ECO:0000313" key="3">
    <source>
        <dbReference type="Proteomes" id="UP000636479"/>
    </source>
</evidence>
<accession>A0A8H6TGY3</accession>